<keyword evidence="3" id="KW-0804">Transcription</keyword>
<evidence type="ECO:0000256" key="5">
    <source>
        <dbReference type="SAM" id="MobiDB-lite"/>
    </source>
</evidence>
<dbReference type="Gene3D" id="1.10.357.10">
    <property type="entry name" value="Tetracycline Repressor, domain 2"/>
    <property type="match status" value="1"/>
</dbReference>
<dbReference type="InterPro" id="IPR001647">
    <property type="entry name" value="HTH_TetR"/>
</dbReference>
<protein>
    <submittedName>
        <fullName evidence="7">TetR/AcrR family transcriptional regulator</fullName>
    </submittedName>
</protein>
<dbReference type="InterPro" id="IPR009057">
    <property type="entry name" value="Homeodomain-like_sf"/>
</dbReference>
<dbReference type="InterPro" id="IPR036271">
    <property type="entry name" value="Tet_transcr_reg_TetR-rel_C_sf"/>
</dbReference>
<sequence length="202" mass="21753">MKSSPGDGRRPQRADARDNRDRLLQAARAEFDEQGPHASLNKIAQRAGVGPGTLYRHFPNVHALLVAIIGGDVEVLCAQGRELLEHPSPDEALRIWLRAIARHATAMRGLVATEMIAQPTTETSTALAACHQAIHATGTALLGRAQHHGNAPAQLDIADLLMLTNAIAWASEQTPADAGLLDRLLALINTGVPYPHHHESRK</sequence>
<keyword evidence="8" id="KW-1185">Reference proteome</keyword>
<dbReference type="GO" id="GO:0000976">
    <property type="term" value="F:transcription cis-regulatory region binding"/>
    <property type="evidence" value="ECO:0007669"/>
    <property type="project" value="TreeGrafter"/>
</dbReference>
<evidence type="ECO:0000256" key="3">
    <source>
        <dbReference type="ARBA" id="ARBA00023163"/>
    </source>
</evidence>
<dbReference type="SUPFAM" id="SSF48498">
    <property type="entry name" value="Tetracyclin repressor-like, C-terminal domain"/>
    <property type="match status" value="1"/>
</dbReference>
<dbReference type="PANTHER" id="PTHR30055">
    <property type="entry name" value="HTH-TYPE TRANSCRIPTIONAL REGULATOR RUTR"/>
    <property type="match status" value="1"/>
</dbReference>
<feature type="DNA-binding region" description="H-T-H motif" evidence="4">
    <location>
        <begin position="39"/>
        <end position="58"/>
    </location>
</feature>
<name>A0A4V2YM81_9ACTN</name>
<evidence type="ECO:0000256" key="1">
    <source>
        <dbReference type="ARBA" id="ARBA00023015"/>
    </source>
</evidence>
<reference evidence="7 8" key="1">
    <citation type="submission" date="2019-03" db="EMBL/GenBank/DDBJ databases">
        <title>Draft genome sequences of novel Actinobacteria.</title>
        <authorList>
            <person name="Sahin N."/>
            <person name="Ay H."/>
            <person name="Saygin H."/>
        </authorList>
    </citation>
    <scope>NUCLEOTIDE SEQUENCE [LARGE SCALE GENOMIC DNA]</scope>
    <source>
        <strain evidence="7 8">CH32</strain>
    </source>
</reference>
<dbReference type="PROSITE" id="PS50977">
    <property type="entry name" value="HTH_TETR_2"/>
    <property type="match status" value="1"/>
</dbReference>
<organism evidence="7 8">
    <name type="scientific">Nonomuraea terrae</name>
    <dbReference type="NCBI Taxonomy" id="2530383"/>
    <lineage>
        <taxon>Bacteria</taxon>
        <taxon>Bacillati</taxon>
        <taxon>Actinomycetota</taxon>
        <taxon>Actinomycetes</taxon>
        <taxon>Streptosporangiales</taxon>
        <taxon>Streptosporangiaceae</taxon>
        <taxon>Nonomuraea</taxon>
    </lineage>
</organism>
<dbReference type="InterPro" id="IPR049445">
    <property type="entry name" value="TetR_SbtR-like_C"/>
</dbReference>
<dbReference type="RefSeq" id="WP_132612373.1">
    <property type="nucleotide sequence ID" value="NZ_SMKQ01000031.1"/>
</dbReference>
<evidence type="ECO:0000256" key="2">
    <source>
        <dbReference type="ARBA" id="ARBA00023125"/>
    </source>
</evidence>
<comment type="caution">
    <text evidence="7">The sequence shown here is derived from an EMBL/GenBank/DDBJ whole genome shotgun (WGS) entry which is preliminary data.</text>
</comment>
<dbReference type="Proteomes" id="UP000295302">
    <property type="component" value="Unassembled WGS sequence"/>
</dbReference>
<keyword evidence="2 4" id="KW-0238">DNA-binding</keyword>
<feature type="compositionally biased region" description="Basic and acidic residues" evidence="5">
    <location>
        <begin position="7"/>
        <end position="20"/>
    </location>
</feature>
<dbReference type="EMBL" id="SMKQ01000031">
    <property type="protein sequence ID" value="TDD49557.1"/>
    <property type="molecule type" value="Genomic_DNA"/>
</dbReference>
<dbReference type="Pfam" id="PF00440">
    <property type="entry name" value="TetR_N"/>
    <property type="match status" value="1"/>
</dbReference>
<evidence type="ECO:0000313" key="8">
    <source>
        <dbReference type="Proteomes" id="UP000295302"/>
    </source>
</evidence>
<evidence type="ECO:0000256" key="4">
    <source>
        <dbReference type="PROSITE-ProRule" id="PRU00335"/>
    </source>
</evidence>
<feature type="domain" description="HTH tetR-type" evidence="6">
    <location>
        <begin position="17"/>
        <end position="76"/>
    </location>
</feature>
<proteinExistence type="predicted"/>
<dbReference type="GO" id="GO:0003700">
    <property type="term" value="F:DNA-binding transcription factor activity"/>
    <property type="evidence" value="ECO:0007669"/>
    <property type="project" value="TreeGrafter"/>
</dbReference>
<feature type="region of interest" description="Disordered" evidence="5">
    <location>
        <begin position="1"/>
        <end position="20"/>
    </location>
</feature>
<gene>
    <name evidence="7" type="ORF">E1286_13765</name>
</gene>
<dbReference type="PANTHER" id="PTHR30055:SF234">
    <property type="entry name" value="HTH-TYPE TRANSCRIPTIONAL REGULATOR BETI"/>
    <property type="match status" value="1"/>
</dbReference>
<dbReference type="AlphaFoldDB" id="A0A4V2YM81"/>
<evidence type="ECO:0000259" key="6">
    <source>
        <dbReference type="PROSITE" id="PS50977"/>
    </source>
</evidence>
<evidence type="ECO:0000313" key="7">
    <source>
        <dbReference type="EMBL" id="TDD49557.1"/>
    </source>
</evidence>
<dbReference type="PRINTS" id="PR00455">
    <property type="entry name" value="HTHTETR"/>
</dbReference>
<dbReference type="Pfam" id="PF21597">
    <property type="entry name" value="TetR_C_43"/>
    <property type="match status" value="1"/>
</dbReference>
<dbReference type="InterPro" id="IPR050109">
    <property type="entry name" value="HTH-type_TetR-like_transc_reg"/>
</dbReference>
<dbReference type="SUPFAM" id="SSF46689">
    <property type="entry name" value="Homeodomain-like"/>
    <property type="match status" value="1"/>
</dbReference>
<accession>A0A4V2YM81</accession>
<keyword evidence="1" id="KW-0805">Transcription regulation</keyword>
<dbReference type="OrthoDB" id="3295174at2"/>